<evidence type="ECO:0000313" key="2">
    <source>
        <dbReference type="EMBL" id="CAD9775861.1"/>
    </source>
</evidence>
<accession>A0A7S2U2J1</accession>
<gene>
    <name evidence="2" type="ORF">LSP00402_LOCUS19864</name>
</gene>
<feature type="region of interest" description="Disordered" evidence="1">
    <location>
        <begin position="38"/>
        <end position="298"/>
    </location>
</feature>
<feature type="compositionally biased region" description="Basic and acidic residues" evidence="1">
    <location>
        <begin position="197"/>
        <end position="212"/>
    </location>
</feature>
<feature type="compositionally biased region" description="Low complexity" evidence="1">
    <location>
        <begin position="131"/>
        <end position="159"/>
    </location>
</feature>
<dbReference type="EMBL" id="HBHP01032235">
    <property type="protein sequence ID" value="CAD9775861.1"/>
    <property type="molecule type" value="Transcribed_RNA"/>
</dbReference>
<feature type="compositionally biased region" description="Low complexity" evidence="1">
    <location>
        <begin position="231"/>
        <end position="241"/>
    </location>
</feature>
<feature type="compositionally biased region" description="Basic and acidic residues" evidence="1">
    <location>
        <begin position="245"/>
        <end position="266"/>
    </location>
</feature>
<organism evidence="2">
    <name type="scientific">Lotharella oceanica</name>
    <dbReference type="NCBI Taxonomy" id="641309"/>
    <lineage>
        <taxon>Eukaryota</taxon>
        <taxon>Sar</taxon>
        <taxon>Rhizaria</taxon>
        <taxon>Cercozoa</taxon>
        <taxon>Chlorarachniophyceae</taxon>
        <taxon>Lotharella</taxon>
    </lineage>
</organism>
<feature type="compositionally biased region" description="Basic and acidic residues" evidence="1">
    <location>
        <begin position="42"/>
        <end position="54"/>
    </location>
</feature>
<dbReference type="AlphaFoldDB" id="A0A7S2U2J1"/>
<feature type="compositionally biased region" description="Basic residues" evidence="1">
    <location>
        <begin position="160"/>
        <end position="176"/>
    </location>
</feature>
<feature type="compositionally biased region" description="Polar residues" evidence="1">
    <location>
        <begin position="99"/>
        <end position="113"/>
    </location>
</feature>
<name>A0A7S2U2J1_9EUKA</name>
<reference evidence="2" key="1">
    <citation type="submission" date="2021-01" db="EMBL/GenBank/DDBJ databases">
        <authorList>
            <person name="Corre E."/>
            <person name="Pelletier E."/>
            <person name="Niang G."/>
            <person name="Scheremetjew M."/>
            <person name="Finn R."/>
            <person name="Kale V."/>
            <person name="Holt S."/>
            <person name="Cochrane G."/>
            <person name="Meng A."/>
            <person name="Brown T."/>
            <person name="Cohen L."/>
        </authorList>
    </citation>
    <scope>NUCLEOTIDE SEQUENCE</scope>
    <source>
        <strain evidence="2">CCMP622</strain>
    </source>
</reference>
<proteinExistence type="predicted"/>
<sequence>MRESLLDEWGRLGVKLADPCESSSSDSEDEILLDCIRRKRARVDNDKRSSRDSRGSSPGCTGGDPLPSSDATPDLPPRPRGGEDAPVSPSATKHVPRKNNASSTLKSNATSMHRSPKVTAASSARRKESSSRSTARRPAALSSPTSSSSSSLSALGIPRRIPKKKIPRKTGTKRMRVTSSSPTVVAASSSPRLKSPSRREQQSGYHAREKLGGRYGHSPSVTSRRVDLFNAAKVSTSAAAAPRRRSGESKRSKERPLAKPEDEKTRRFQTNPPPRKNEPAASGRHVAAASERPMKSPPVWVHRRFCRQGTLPTHGDDTPPRDPRQSIPETDWEMQLRVGTGRLASRWSCKVCRKWEGEMAYCFVCGSREHDTPASVQIGGMVKAMSLGGCRFITALEFECGLCPSPQRQRLDTEDKVLQHFAKHFDQELKHFRISPGSGEKFVECLVCNKTMQVRQALQHLRGSRHRRRVSSSR</sequence>
<protein>
    <submittedName>
        <fullName evidence="2">Uncharacterized protein</fullName>
    </submittedName>
</protein>
<evidence type="ECO:0000256" key="1">
    <source>
        <dbReference type="SAM" id="MobiDB-lite"/>
    </source>
</evidence>
<feature type="compositionally biased region" description="Low complexity" evidence="1">
    <location>
        <begin position="178"/>
        <end position="194"/>
    </location>
</feature>